<evidence type="ECO:0000256" key="3">
    <source>
        <dbReference type="ARBA" id="ARBA00022729"/>
    </source>
</evidence>
<dbReference type="SUPFAM" id="SSF53850">
    <property type="entry name" value="Periplasmic binding protein-like II"/>
    <property type="match status" value="1"/>
</dbReference>
<dbReference type="eggNOG" id="COG0687">
    <property type="taxonomic scope" value="Bacteria"/>
</dbReference>
<dbReference type="GO" id="GO:0019808">
    <property type="term" value="F:polyamine binding"/>
    <property type="evidence" value="ECO:0007669"/>
    <property type="project" value="InterPro"/>
</dbReference>
<feature type="binding site" evidence="5">
    <location>
        <position position="94"/>
    </location>
    <ligand>
        <name>spermidine</name>
        <dbReference type="ChEBI" id="CHEBI:57834"/>
    </ligand>
</feature>
<comment type="subcellular location">
    <subcellularLocation>
        <location evidence="1">Periplasm</location>
    </subcellularLocation>
</comment>
<dbReference type="PROSITE" id="PS51257">
    <property type="entry name" value="PROKAR_LIPOPROTEIN"/>
    <property type="match status" value="1"/>
</dbReference>
<dbReference type="STRING" id="1262914.BN533_00438"/>
<evidence type="ECO:0000256" key="5">
    <source>
        <dbReference type="PIRSR" id="PIRSR019574-1"/>
    </source>
</evidence>
<dbReference type="PANTHER" id="PTHR30222:SF17">
    <property type="entry name" value="SPERMIDINE_PUTRESCINE-BINDING PERIPLASMIC PROTEIN"/>
    <property type="match status" value="1"/>
</dbReference>
<dbReference type="HOGENOM" id="CLU_026974_1_3_9"/>
<dbReference type="CDD" id="cd13590">
    <property type="entry name" value="PBP2_PotD_PotF_like"/>
    <property type="match status" value="1"/>
</dbReference>
<reference evidence="7" key="1">
    <citation type="submission" date="2012-11" db="EMBL/GenBank/DDBJ databases">
        <title>Dependencies among metagenomic species, viruses, plasmids and units of genetic variation.</title>
        <authorList>
            <person name="Nielsen H.B."/>
            <person name="Almeida M."/>
            <person name="Juncker A.S."/>
            <person name="Rasmussen S."/>
            <person name="Li J."/>
            <person name="Sunagawa S."/>
            <person name="Plichta D."/>
            <person name="Gautier L."/>
            <person name="Le Chatelier E."/>
            <person name="Peletier E."/>
            <person name="Bonde I."/>
            <person name="Nielsen T."/>
            <person name="Manichanh C."/>
            <person name="Arumugam M."/>
            <person name="Batto J."/>
            <person name="Santos M.B.Q.D."/>
            <person name="Blom N."/>
            <person name="Borruel N."/>
            <person name="Burgdorf K.S."/>
            <person name="Boumezbeur F."/>
            <person name="Casellas F."/>
            <person name="Dore J."/>
            <person name="Guarner F."/>
            <person name="Hansen T."/>
            <person name="Hildebrand F."/>
            <person name="Kaas R.S."/>
            <person name="Kennedy S."/>
            <person name="Kristiansen K."/>
            <person name="Kultima J.R."/>
            <person name="Leonard P."/>
            <person name="Levenez F."/>
            <person name="Lund O."/>
            <person name="Moumen B."/>
            <person name="Le Paslier D."/>
            <person name="Pons N."/>
            <person name="Pedersen O."/>
            <person name="Prifti E."/>
            <person name="Qin J."/>
            <person name="Raes J."/>
            <person name="Tap J."/>
            <person name="Tims S."/>
            <person name="Ussery D.W."/>
            <person name="Yamada T."/>
            <person name="MetaHit consortium"/>
            <person name="Renault P."/>
            <person name="Sicheritz-Ponten T."/>
            <person name="Bork P."/>
            <person name="Wang J."/>
            <person name="Brunak S."/>
            <person name="Ehrlich S.D."/>
        </authorList>
    </citation>
    <scope>NUCLEOTIDE SEQUENCE [LARGE SCALE GENOMIC DNA]</scope>
</reference>
<dbReference type="EMBL" id="CBDS010000029">
    <property type="protein sequence ID" value="CDB45310.1"/>
    <property type="molecule type" value="Genomic_DNA"/>
</dbReference>
<dbReference type="InterPro" id="IPR001188">
    <property type="entry name" value="Sperm_putr-bd"/>
</dbReference>
<comment type="caution">
    <text evidence="7">The sequence shown here is derived from an EMBL/GenBank/DDBJ whole genome shotgun (WGS) entry which is preliminary data.</text>
</comment>
<dbReference type="AlphaFoldDB" id="R6I7J4"/>
<feature type="chain" id="PRO_5039660961" evidence="6">
    <location>
        <begin position="19"/>
        <end position="356"/>
    </location>
</feature>
<sequence>MKKLFVFLIAVLTLALMGCGGDAPKKDAAAPAGGDKQVLNLFSWADNFDPEVIAEFEKQNNCKVNYDVFANNEELLAKIQAGGAQYDLIQPSDYMVATMLKLNLLEELDLDKIPNAKNIVSSLKTPVYDPTGKHSLVYTWGITGIVYNKNFIKETPTSWEDLWNPDYKGRVILLNDNREVIGMALKKNGYSNNSTDQAQVEKAFNDLKTLAPNVLAFDTDTIKQKFIAEEAWIGTMWSGDASYTYKDNKNIGFVIPKEGATIWADTFAIPKGAKNKALAEKFINFIYEPKISAKNYEYIGYNDPNEKAMEFHSEEFRNDPMLKVGMDNIDKGEWLIDIGEALPMYDRYWTELKTAK</sequence>
<dbReference type="PIRSF" id="PIRSF019574">
    <property type="entry name" value="Periplasmic_polyamine_BP"/>
    <property type="match status" value="1"/>
</dbReference>
<dbReference type="RefSeq" id="WP_021717341.1">
    <property type="nucleotide sequence ID" value="NZ_CATZQN010000001.1"/>
</dbReference>
<dbReference type="GO" id="GO:0042597">
    <property type="term" value="C:periplasmic space"/>
    <property type="evidence" value="ECO:0007669"/>
    <property type="project" value="UniProtKB-SubCell"/>
</dbReference>
<evidence type="ECO:0000256" key="2">
    <source>
        <dbReference type="ARBA" id="ARBA00022448"/>
    </source>
</evidence>
<feature type="signal peptide" evidence="6">
    <location>
        <begin position="1"/>
        <end position="18"/>
    </location>
</feature>
<dbReference type="Gene3D" id="3.40.190.10">
    <property type="entry name" value="Periplasmic binding protein-like II"/>
    <property type="match status" value="2"/>
</dbReference>
<keyword evidence="3 6" id="KW-0732">Signal</keyword>
<keyword evidence="4" id="KW-0574">Periplasm</keyword>
<dbReference type="PRINTS" id="PR00909">
    <property type="entry name" value="SPERMDNBNDNG"/>
</dbReference>
<gene>
    <name evidence="7" type="ORF">BN533_00438</name>
</gene>
<dbReference type="InterPro" id="IPR006059">
    <property type="entry name" value="SBP"/>
</dbReference>
<evidence type="ECO:0000256" key="6">
    <source>
        <dbReference type="SAM" id="SignalP"/>
    </source>
</evidence>
<name>R6I7J4_9FIRM</name>
<proteinExistence type="predicted"/>
<organism evidence="7">
    <name type="scientific">Phascolarctobacterium faecium</name>
    <dbReference type="NCBI Taxonomy" id="33025"/>
    <lineage>
        <taxon>Bacteria</taxon>
        <taxon>Bacillati</taxon>
        <taxon>Bacillota</taxon>
        <taxon>Negativicutes</taxon>
        <taxon>Acidaminococcales</taxon>
        <taxon>Acidaminococcaceae</taxon>
        <taxon>Phascolarctobacterium</taxon>
    </lineage>
</organism>
<keyword evidence="2" id="KW-0813">Transport</keyword>
<dbReference type="Pfam" id="PF13416">
    <property type="entry name" value="SBP_bac_8"/>
    <property type="match status" value="1"/>
</dbReference>
<evidence type="ECO:0000256" key="1">
    <source>
        <dbReference type="ARBA" id="ARBA00004418"/>
    </source>
</evidence>
<evidence type="ECO:0000256" key="4">
    <source>
        <dbReference type="ARBA" id="ARBA00022764"/>
    </source>
</evidence>
<dbReference type="PANTHER" id="PTHR30222">
    <property type="entry name" value="SPERMIDINE/PUTRESCINE-BINDING PERIPLASMIC PROTEIN"/>
    <property type="match status" value="1"/>
</dbReference>
<accession>R6I7J4</accession>
<evidence type="ECO:0000313" key="7">
    <source>
        <dbReference type="EMBL" id="CDB45310.1"/>
    </source>
</evidence>
<protein>
    <submittedName>
        <fullName evidence="7">Spermidine/putrescine-binding periplasmic protein PotD</fullName>
    </submittedName>
</protein>
<feature type="binding site" evidence="5">
    <location>
        <begin position="176"/>
        <end position="179"/>
    </location>
    <ligand>
        <name>spermidine</name>
        <dbReference type="ChEBI" id="CHEBI:57834"/>
    </ligand>
</feature>
<dbReference type="GO" id="GO:0015846">
    <property type="term" value="P:polyamine transport"/>
    <property type="evidence" value="ECO:0007669"/>
    <property type="project" value="InterPro"/>
</dbReference>